<dbReference type="Gene3D" id="3.80.10.10">
    <property type="entry name" value="Ribonuclease Inhibitor"/>
    <property type="match status" value="1"/>
</dbReference>
<evidence type="ECO:0000313" key="3">
    <source>
        <dbReference type="Proteomes" id="UP000053815"/>
    </source>
</evidence>
<accession>A0A0C9M9L6</accession>
<gene>
    <name evidence="2" type="ORF">MAM1_0150d06634</name>
</gene>
<dbReference type="InterPro" id="IPR001810">
    <property type="entry name" value="F-box_dom"/>
</dbReference>
<protein>
    <recommendedName>
        <fullName evidence="1">F-box domain-containing protein</fullName>
    </recommendedName>
</protein>
<dbReference type="SUPFAM" id="SSF52047">
    <property type="entry name" value="RNI-like"/>
    <property type="match status" value="1"/>
</dbReference>
<sequence>MAKYKDLPTEVYCTIFRCLSKQSQYQCMFVCKLWHATAAQIYFSDFLLALHRPKKIYGLLNSPNIALCIRTLKIYGNQSCQGLFGGQELRQLIGNMPYLNRLVFDTYDTQAHLQTLSEIPLHQLRNVKEIRIGHHGTGSDTERLCMLNNLRLCGNIEYLRLQYLRNSFKANRLDLVQYLEHFERLKHLVLTNSTKNGGIADLDLASIALVCPYLEKLDFRSYFPALTNRETQPRQLKYLKSLTLGIPDINNHYLTELMDCITFSSLDSLILELYEASLSHWVDNRVFESLKTFAKRIGSLRNVKISIVTLPERMTLASLMLREATVSLWEIMNILRNDRPLFGCVVIDLDNVRFNRLNPCIQVIDNQVIKLRTCLSYPNIANSNSSFTWDPFFCVNALNHGLPFINSLCVDFTLFYSKSLRRMIQLLECLLSRCHWLKYLYIGSNVSSMLFYPADASLSSLRPTNAEYKVKCIDTNTPVTSRTKENLKCASFESMQISSYLLQVISILLNIHTLKISRCYYDRDSSGAIVLNLQDILYIPRLELTLDFWDQARQILPLLIKIEMAQDHTLYYQCGSQHQHIVSSLNRPSIDNIFDYNIVIHVKCQRVDAVSLYNAADSNFAEFEPWSDYLSSMNSGELV</sequence>
<reference evidence="2" key="1">
    <citation type="submission" date="2014-09" db="EMBL/GenBank/DDBJ databases">
        <title>Draft genome sequence of an oleaginous Mucoromycotina fungus Mucor ambiguus NBRC6742.</title>
        <authorList>
            <person name="Takeda I."/>
            <person name="Yamane N."/>
            <person name="Morita T."/>
            <person name="Tamano K."/>
            <person name="Machida M."/>
            <person name="Baker S."/>
            <person name="Koike H."/>
        </authorList>
    </citation>
    <scope>NUCLEOTIDE SEQUENCE</scope>
    <source>
        <strain evidence="2">NBRC 6742</strain>
    </source>
</reference>
<dbReference type="SUPFAM" id="SSF81383">
    <property type="entry name" value="F-box domain"/>
    <property type="match status" value="1"/>
</dbReference>
<dbReference type="InterPro" id="IPR032675">
    <property type="entry name" value="LRR_dom_sf"/>
</dbReference>
<dbReference type="EMBL" id="DF836439">
    <property type="protein sequence ID" value="GAN07141.1"/>
    <property type="molecule type" value="Genomic_DNA"/>
</dbReference>
<dbReference type="Proteomes" id="UP000053815">
    <property type="component" value="Unassembled WGS sequence"/>
</dbReference>
<dbReference type="AlphaFoldDB" id="A0A0C9M9L6"/>
<feature type="domain" description="F-box" evidence="1">
    <location>
        <begin position="6"/>
        <end position="39"/>
    </location>
</feature>
<keyword evidence="3" id="KW-1185">Reference proteome</keyword>
<evidence type="ECO:0000313" key="2">
    <source>
        <dbReference type="EMBL" id="GAN07141.1"/>
    </source>
</evidence>
<dbReference type="OrthoDB" id="2253201at2759"/>
<proteinExistence type="predicted"/>
<name>A0A0C9M9L6_9FUNG</name>
<organism evidence="2">
    <name type="scientific">Mucor ambiguus</name>
    <dbReference type="NCBI Taxonomy" id="91626"/>
    <lineage>
        <taxon>Eukaryota</taxon>
        <taxon>Fungi</taxon>
        <taxon>Fungi incertae sedis</taxon>
        <taxon>Mucoromycota</taxon>
        <taxon>Mucoromycotina</taxon>
        <taxon>Mucoromycetes</taxon>
        <taxon>Mucorales</taxon>
        <taxon>Mucorineae</taxon>
        <taxon>Mucoraceae</taxon>
        <taxon>Mucor</taxon>
    </lineage>
</organism>
<evidence type="ECO:0000259" key="1">
    <source>
        <dbReference type="Pfam" id="PF12937"/>
    </source>
</evidence>
<dbReference type="Pfam" id="PF12937">
    <property type="entry name" value="F-box-like"/>
    <property type="match status" value="1"/>
</dbReference>
<dbReference type="InterPro" id="IPR036047">
    <property type="entry name" value="F-box-like_dom_sf"/>
</dbReference>